<dbReference type="EnsemblMetazoa" id="PPA35310.1">
    <property type="protein sequence ID" value="PPA35310.1"/>
    <property type="gene ID" value="WBGene00273679"/>
</dbReference>
<gene>
    <name evidence="2" type="primary">WBGene00273679</name>
</gene>
<name>A0A2A6B690_PRIPA</name>
<organism evidence="2 3">
    <name type="scientific">Pristionchus pacificus</name>
    <name type="common">Parasitic nematode worm</name>
    <dbReference type="NCBI Taxonomy" id="54126"/>
    <lineage>
        <taxon>Eukaryota</taxon>
        <taxon>Metazoa</taxon>
        <taxon>Ecdysozoa</taxon>
        <taxon>Nematoda</taxon>
        <taxon>Chromadorea</taxon>
        <taxon>Rhabditida</taxon>
        <taxon>Rhabditina</taxon>
        <taxon>Diplogasteromorpha</taxon>
        <taxon>Diplogasteroidea</taxon>
        <taxon>Neodiplogasteridae</taxon>
        <taxon>Pristionchus</taxon>
    </lineage>
</organism>
<proteinExistence type="predicted"/>
<accession>A0A2A6B690</accession>
<feature type="compositionally biased region" description="Polar residues" evidence="1">
    <location>
        <begin position="115"/>
        <end position="126"/>
    </location>
</feature>
<keyword evidence="3" id="KW-1185">Reference proteome</keyword>
<protein>
    <submittedName>
        <fullName evidence="2">Uncharacterized protein</fullName>
    </submittedName>
</protein>
<evidence type="ECO:0000313" key="2">
    <source>
        <dbReference type="EnsemblMetazoa" id="PPA35310.1"/>
    </source>
</evidence>
<reference evidence="3" key="1">
    <citation type="journal article" date="2008" name="Nat. Genet.">
        <title>The Pristionchus pacificus genome provides a unique perspective on nematode lifestyle and parasitism.</title>
        <authorList>
            <person name="Dieterich C."/>
            <person name="Clifton S.W."/>
            <person name="Schuster L.N."/>
            <person name="Chinwalla A."/>
            <person name="Delehaunty K."/>
            <person name="Dinkelacker I."/>
            <person name="Fulton L."/>
            <person name="Fulton R."/>
            <person name="Godfrey J."/>
            <person name="Minx P."/>
            <person name="Mitreva M."/>
            <person name="Roeseler W."/>
            <person name="Tian H."/>
            <person name="Witte H."/>
            <person name="Yang S.P."/>
            <person name="Wilson R.K."/>
            <person name="Sommer R.J."/>
        </authorList>
    </citation>
    <scope>NUCLEOTIDE SEQUENCE [LARGE SCALE GENOMIC DNA]</scope>
    <source>
        <strain evidence="3">PS312</strain>
    </source>
</reference>
<feature type="region of interest" description="Disordered" evidence="1">
    <location>
        <begin position="65"/>
        <end position="148"/>
    </location>
</feature>
<feature type="region of interest" description="Disordered" evidence="1">
    <location>
        <begin position="1"/>
        <end position="33"/>
    </location>
</feature>
<evidence type="ECO:0000313" key="3">
    <source>
        <dbReference type="Proteomes" id="UP000005239"/>
    </source>
</evidence>
<dbReference type="AlphaFoldDB" id="A0A2A6B690"/>
<evidence type="ECO:0000256" key="1">
    <source>
        <dbReference type="SAM" id="MobiDB-lite"/>
    </source>
</evidence>
<accession>A0A8R1ULX8</accession>
<dbReference type="Proteomes" id="UP000005239">
    <property type="component" value="Unassembled WGS sequence"/>
</dbReference>
<reference evidence="2" key="2">
    <citation type="submission" date="2022-06" db="UniProtKB">
        <authorList>
            <consortium name="EnsemblMetazoa"/>
        </authorList>
    </citation>
    <scope>IDENTIFICATION</scope>
    <source>
        <strain evidence="2">PS312</strain>
    </source>
</reference>
<sequence length="148" mass="16242">MDFVSSENLKAADDVDATTAPAWSDKPADDNDKWVRRDASGNWKAVFLDIPHHSIFEEDITILPPRRRTAVNQKSTITAEKPKPTSKSSSGIQKKGAFAIEDGVKNAPPKKKSTKTLNNSDVSNGTEKSEGAPKRTGLRSQNKKETHK</sequence>